<sequence length="99" mass="10534">MSVASSPSGRAFILTVLRAPEPSSLASRPSPTPSLAQCPFVPFLPPCPPTPPPRSRFHPPALPPSSSLSPPPANSSAFSPNHARPSTPPRSRWPYRHLP</sequence>
<evidence type="ECO:0000256" key="1">
    <source>
        <dbReference type="SAM" id="MobiDB-lite"/>
    </source>
</evidence>
<accession>A0AAD6RX17</accession>
<dbReference type="AlphaFoldDB" id="A0AAD6RX17"/>
<dbReference type="EMBL" id="JARJCM010000461">
    <property type="protein sequence ID" value="KAJ7016814.1"/>
    <property type="molecule type" value="Genomic_DNA"/>
</dbReference>
<evidence type="ECO:0000313" key="2">
    <source>
        <dbReference type="EMBL" id="KAJ7016814.1"/>
    </source>
</evidence>
<evidence type="ECO:0000313" key="3">
    <source>
        <dbReference type="Proteomes" id="UP001218188"/>
    </source>
</evidence>
<gene>
    <name evidence="2" type="ORF">C8F04DRAFT_1280584</name>
</gene>
<reference evidence="2" key="1">
    <citation type="submission" date="2023-03" db="EMBL/GenBank/DDBJ databases">
        <title>Massive genome expansion in bonnet fungi (Mycena s.s.) driven by repeated elements and novel gene families across ecological guilds.</title>
        <authorList>
            <consortium name="Lawrence Berkeley National Laboratory"/>
            <person name="Harder C.B."/>
            <person name="Miyauchi S."/>
            <person name="Viragh M."/>
            <person name="Kuo A."/>
            <person name="Thoen E."/>
            <person name="Andreopoulos B."/>
            <person name="Lu D."/>
            <person name="Skrede I."/>
            <person name="Drula E."/>
            <person name="Henrissat B."/>
            <person name="Morin E."/>
            <person name="Kohler A."/>
            <person name="Barry K."/>
            <person name="LaButti K."/>
            <person name="Morin E."/>
            <person name="Salamov A."/>
            <person name="Lipzen A."/>
            <person name="Mereny Z."/>
            <person name="Hegedus B."/>
            <person name="Baldrian P."/>
            <person name="Stursova M."/>
            <person name="Weitz H."/>
            <person name="Taylor A."/>
            <person name="Grigoriev I.V."/>
            <person name="Nagy L.G."/>
            <person name="Martin F."/>
            <person name="Kauserud H."/>
        </authorList>
    </citation>
    <scope>NUCLEOTIDE SEQUENCE</scope>
    <source>
        <strain evidence="2">CBHHK200</strain>
    </source>
</reference>
<name>A0AAD6RX17_9AGAR</name>
<organism evidence="2 3">
    <name type="scientific">Mycena alexandri</name>
    <dbReference type="NCBI Taxonomy" id="1745969"/>
    <lineage>
        <taxon>Eukaryota</taxon>
        <taxon>Fungi</taxon>
        <taxon>Dikarya</taxon>
        <taxon>Basidiomycota</taxon>
        <taxon>Agaricomycotina</taxon>
        <taxon>Agaricomycetes</taxon>
        <taxon>Agaricomycetidae</taxon>
        <taxon>Agaricales</taxon>
        <taxon>Marasmiineae</taxon>
        <taxon>Mycenaceae</taxon>
        <taxon>Mycena</taxon>
    </lineage>
</organism>
<dbReference type="Proteomes" id="UP001218188">
    <property type="component" value="Unassembled WGS sequence"/>
</dbReference>
<feature type="region of interest" description="Disordered" evidence="1">
    <location>
        <begin position="47"/>
        <end position="99"/>
    </location>
</feature>
<protein>
    <submittedName>
        <fullName evidence="2">Uncharacterized protein</fullName>
    </submittedName>
</protein>
<proteinExistence type="predicted"/>
<feature type="compositionally biased region" description="Low complexity" evidence="1">
    <location>
        <begin position="64"/>
        <end position="83"/>
    </location>
</feature>
<keyword evidence="3" id="KW-1185">Reference proteome</keyword>
<comment type="caution">
    <text evidence="2">The sequence shown here is derived from an EMBL/GenBank/DDBJ whole genome shotgun (WGS) entry which is preliminary data.</text>
</comment>